<dbReference type="EnsemblPlants" id="Pp3c11_8050V3.2">
    <property type="protein sequence ID" value="Pp3c11_8050V3.2"/>
    <property type="gene ID" value="Pp3c11_8050"/>
</dbReference>
<gene>
    <name evidence="2" type="primary">LOC112288948</name>
    <name evidence="1" type="ORF">PHYPA_014737</name>
</gene>
<keyword evidence="3" id="KW-1185">Reference proteome</keyword>
<dbReference type="InterPro" id="IPR011989">
    <property type="entry name" value="ARM-like"/>
</dbReference>
<evidence type="ECO:0000313" key="2">
    <source>
        <dbReference type="EnsemblPlants" id="Pp3c11_8050V3.1"/>
    </source>
</evidence>
<proteinExistence type="predicted"/>
<dbReference type="HOGENOM" id="CLU_393516_0_0_1"/>
<dbReference type="EMBL" id="ABEU02000011">
    <property type="protein sequence ID" value="PNR44967.1"/>
    <property type="molecule type" value="Genomic_DNA"/>
</dbReference>
<dbReference type="SUPFAM" id="SSF48371">
    <property type="entry name" value="ARM repeat"/>
    <property type="match status" value="1"/>
</dbReference>
<dbReference type="eggNOG" id="ENOG502QVNS">
    <property type="taxonomic scope" value="Eukaryota"/>
</dbReference>
<dbReference type="OrthoDB" id="753785at2759"/>
<dbReference type="GeneID" id="112288948"/>
<sequence length="877" mass="97624">MDGVVGAQHTFSEALEALGNVDVEENVAEGLVHDARAAVDVLSDALKGLEKSVANLGDSSNEQGVEKMLIWVDAVNCSWRNVVTNHNGVSVAERLGDVAPNLCASWLDALKVLGSCAVVAKGWISRPLEGEFVEGESNGELSKRIPLVDWTSSPFLIAAWPELKGRGGLGSSRWRARVSAVEFLSSLAEYDLIGEKVNDHRLSLLEELLRTLIFRMGLVDSHWQVRRSVLLAVTRLLMASLEILAKQLWASLAWGVLAFCTDPHTEVQLAAKDIILHQLLPSSELHSQVVVQSLLDRFISAVLGAAEDPDHASDSSQGNVTLVAAIVAAVQLELVPHKTAFEVQEHGSISVDRIPILLVATSVALSVSEKEGNKDYSASLLQLIRCFRFYPVSLLSMLNPKMALYECEKLAKYCKRRGVLDEVTAMKLEKVPTAVPLKALAAALEASESTMRKFSVDDGFLGSKQLDALQHISEMLHIPHQLTRSYKDKATEGEVESYLECGMLHLKMALMLVKNPVWTAQQAWQKTDVILDIFLSFSALASGIIESEGVWVDKTDICMLCNEVLACFSHALQIESSVRQDEAVNLSSGYSNKVPSLETLVLRLLPGVLLKLKDVLKASTRSVALEKEVTVPKMDDLPTSIISAHQLRWCLVQIHYPNFKPQSEIVIRTALTALDHYSPPIKKQGMKSFIHLATNIDATELCWFKDAILDAVTRSLIGCEELWPVAVEMTVALVTRIEGGNPRGQWYQATMKEMLEDLERHRRDQKRRVVWLQLVTPQFESMGIMLVAHFKRLLPLLYYWLHAQDEETQLLVLTNLRTIIRSTWPRIPFHVLRMQEELMRVEKEGRDRKSSPKLFAAIGDLERLLQLFTLPAKAGFS</sequence>
<dbReference type="PANTHER" id="PTHR14873">
    <property type="entry name" value="OS06G0694100 PROTEIN"/>
    <property type="match status" value="1"/>
</dbReference>
<protein>
    <submittedName>
        <fullName evidence="1 2">Uncharacterized protein</fullName>
    </submittedName>
</protein>
<dbReference type="RefSeq" id="XP_073393545.1">
    <property type="nucleotide sequence ID" value="XM_073537444.1"/>
</dbReference>
<reference evidence="1 3" key="1">
    <citation type="journal article" date="2008" name="Science">
        <title>The Physcomitrella genome reveals evolutionary insights into the conquest of land by plants.</title>
        <authorList>
            <person name="Rensing S."/>
            <person name="Lang D."/>
            <person name="Zimmer A."/>
            <person name="Terry A."/>
            <person name="Salamov A."/>
            <person name="Shapiro H."/>
            <person name="Nishiyama T."/>
            <person name="Perroud P.-F."/>
            <person name="Lindquist E."/>
            <person name="Kamisugi Y."/>
            <person name="Tanahashi T."/>
            <person name="Sakakibara K."/>
            <person name="Fujita T."/>
            <person name="Oishi K."/>
            <person name="Shin-I T."/>
            <person name="Kuroki Y."/>
            <person name="Toyoda A."/>
            <person name="Suzuki Y."/>
            <person name="Hashimoto A."/>
            <person name="Yamaguchi K."/>
            <person name="Sugano A."/>
            <person name="Kohara Y."/>
            <person name="Fujiyama A."/>
            <person name="Anterola A."/>
            <person name="Aoki S."/>
            <person name="Ashton N."/>
            <person name="Barbazuk W.B."/>
            <person name="Barker E."/>
            <person name="Bennetzen J."/>
            <person name="Bezanilla M."/>
            <person name="Blankenship R."/>
            <person name="Cho S.H."/>
            <person name="Dutcher S."/>
            <person name="Estelle M."/>
            <person name="Fawcett J.A."/>
            <person name="Gundlach H."/>
            <person name="Hanada K."/>
            <person name="Heyl A."/>
            <person name="Hicks K.A."/>
            <person name="Hugh J."/>
            <person name="Lohr M."/>
            <person name="Mayer K."/>
            <person name="Melkozernov A."/>
            <person name="Murata T."/>
            <person name="Nelson D."/>
            <person name="Pils B."/>
            <person name="Prigge M."/>
            <person name="Reiss B."/>
            <person name="Renner T."/>
            <person name="Rombauts S."/>
            <person name="Rushton P."/>
            <person name="Sanderfoot A."/>
            <person name="Schween G."/>
            <person name="Shiu S.-H."/>
            <person name="Stueber K."/>
            <person name="Theodoulou F.L."/>
            <person name="Tu H."/>
            <person name="Van de Peer Y."/>
            <person name="Verrier P.J."/>
            <person name="Waters E."/>
            <person name="Wood A."/>
            <person name="Yang L."/>
            <person name="Cove D."/>
            <person name="Cuming A."/>
            <person name="Hasebe M."/>
            <person name="Lucas S."/>
            <person name="Mishler D.B."/>
            <person name="Reski R."/>
            <person name="Grigoriev I."/>
            <person name="Quatrano R.S."/>
            <person name="Boore J.L."/>
        </authorList>
    </citation>
    <scope>NUCLEOTIDE SEQUENCE [LARGE SCALE GENOMIC DNA]</scope>
    <source>
        <strain evidence="2 3">cv. Gransden 2004</strain>
    </source>
</reference>
<dbReference type="Gramene" id="Pp3c11_8050V3.1">
    <property type="protein sequence ID" value="Pp3c11_8050V3.1"/>
    <property type="gene ID" value="Pp3c11_8050"/>
</dbReference>
<dbReference type="EnsemblPlants" id="Pp3c11_8050V3.1">
    <property type="protein sequence ID" value="Pp3c11_8050V3.1"/>
    <property type="gene ID" value="Pp3c11_8050"/>
</dbReference>
<reference evidence="2" key="3">
    <citation type="submission" date="2020-12" db="UniProtKB">
        <authorList>
            <consortium name="EnsemblPlants"/>
        </authorList>
    </citation>
    <scope>IDENTIFICATION</scope>
</reference>
<dbReference type="Gene3D" id="1.25.10.10">
    <property type="entry name" value="Leucine-rich Repeat Variant"/>
    <property type="match status" value="1"/>
</dbReference>
<accession>A9TIM1</accession>
<evidence type="ECO:0000313" key="3">
    <source>
        <dbReference type="Proteomes" id="UP000006727"/>
    </source>
</evidence>
<reference evidence="1 3" key="2">
    <citation type="journal article" date="2018" name="Plant J.">
        <title>The Physcomitrella patens chromosome-scale assembly reveals moss genome structure and evolution.</title>
        <authorList>
            <person name="Lang D."/>
            <person name="Ullrich K.K."/>
            <person name="Murat F."/>
            <person name="Fuchs J."/>
            <person name="Jenkins J."/>
            <person name="Haas F.B."/>
            <person name="Piednoel M."/>
            <person name="Gundlach H."/>
            <person name="Van Bel M."/>
            <person name="Meyberg R."/>
            <person name="Vives C."/>
            <person name="Morata J."/>
            <person name="Symeonidi A."/>
            <person name="Hiss M."/>
            <person name="Muchero W."/>
            <person name="Kamisugi Y."/>
            <person name="Saleh O."/>
            <person name="Blanc G."/>
            <person name="Decker E.L."/>
            <person name="van Gessel N."/>
            <person name="Grimwood J."/>
            <person name="Hayes R.D."/>
            <person name="Graham S.W."/>
            <person name="Gunter L.E."/>
            <person name="McDaniel S.F."/>
            <person name="Hoernstein S.N.W."/>
            <person name="Larsson A."/>
            <person name="Li F.W."/>
            <person name="Perroud P.F."/>
            <person name="Phillips J."/>
            <person name="Ranjan P."/>
            <person name="Rokshar D.S."/>
            <person name="Rothfels C.J."/>
            <person name="Schneider L."/>
            <person name="Shu S."/>
            <person name="Stevenson D.W."/>
            <person name="Thummler F."/>
            <person name="Tillich M."/>
            <person name="Villarreal Aguilar J.C."/>
            <person name="Widiez T."/>
            <person name="Wong G.K."/>
            <person name="Wymore A."/>
            <person name="Zhang Y."/>
            <person name="Zimmer A.D."/>
            <person name="Quatrano R.S."/>
            <person name="Mayer K.F.X."/>
            <person name="Goodstein D."/>
            <person name="Casacuberta J.M."/>
            <person name="Vandepoele K."/>
            <person name="Reski R."/>
            <person name="Cuming A.C."/>
            <person name="Tuskan G.A."/>
            <person name="Maumus F."/>
            <person name="Salse J."/>
            <person name="Schmutz J."/>
            <person name="Rensing S.A."/>
        </authorList>
    </citation>
    <scope>NUCLEOTIDE SEQUENCE [LARGE SCALE GENOMIC DNA]</scope>
    <source>
        <strain evidence="2 3">cv. Gransden 2004</strain>
    </source>
</reference>
<dbReference type="PANTHER" id="PTHR14873:SF1">
    <property type="entry name" value="OS06G0694100 PROTEIN"/>
    <property type="match status" value="1"/>
</dbReference>
<dbReference type="RefSeq" id="XP_073393544.1">
    <property type="nucleotide sequence ID" value="XM_073537443.1"/>
</dbReference>
<dbReference type="Gramene" id="Pp3c11_8050V3.2">
    <property type="protein sequence ID" value="Pp3c11_8050V3.2"/>
    <property type="gene ID" value="Pp3c11_8050"/>
</dbReference>
<name>A9TIM1_PHYPA</name>
<dbReference type="AlphaFoldDB" id="A9TIM1"/>
<evidence type="ECO:0000313" key="1">
    <source>
        <dbReference type="EMBL" id="PNR44967.1"/>
    </source>
</evidence>
<dbReference type="STRING" id="3218.A9TIM1"/>
<dbReference type="Proteomes" id="UP000006727">
    <property type="component" value="Chromosome 11"/>
</dbReference>
<dbReference type="PaxDb" id="3218-PP1S239_31V6.1"/>
<dbReference type="InterPro" id="IPR016024">
    <property type="entry name" value="ARM-type_fold"/>
</dbReference>
<organism evidence="1">
    <name type="scientific">Physcomitrium patens</name>
    <name type="common">Spreading-leaved earth moss</name>
    <name type="synonym">Physcomitrella patens</name>
    <dbReference type="NCBI Taxonomy" id="3218"/>
    <lineage>
        <taxon>Eukaryota</taxon>
        <taxon>Viridiplantae</taxon>
        <taxon>Streptophyta</taxon>
        <taxon>Embryophyta</taxon>
        <taxon>Bryophyta</taxon>
        <taxon>Bryophytina</taxon>
        <taxon>Bryopsida</taxon>
        <taxon>Funariidae</taxon>
        <taxon>Funariales</taxon>
        <taxon>Funariaceae</taxon>
        <taxon>Physcomitrium</taxon>
    </lineage>
</organism>